<dbReference type="EMBL" id="JAIXMP010000024">
    <property type="protein sequence ID" value="KAI9254624.1"/>
    <property type="molecule type" value="Genomic_DNA"/>
</dbReference>
<evidence type="ECO:0000256" key="7">
    <source>
        <dbReference type="ARBA" id="ARBA00023125"/>
    </source>
</evidence>
<accession>A0AAD5K516</accession>
<dbReference type="AlphaFoldDB" id="A0AAD5K516"/>
<dbReference type="InterPro" id="IPR022658">
    <property type="entry name" value="XPA_CS"/>
</dbReference>
<feature type="compositionally biased region" description="Basic and acidic residues" evidence="11">
    <location>
        <begin position="239"/>
        <end position="263"/>
    </location>
</feature>
<dbReference type="InterPro" id="IPR022656">
    <property type="entry name" value="XPA_C"/>
</dbReference>
<evidence type="ECO:0000256" key="5">
    <source>
        <dbReference type="ARBA" id="ARBA00022771"/>
    </source>
</evidence>
<dbReference type="Proteomes" id="UP001209540">
    <property type="component" value="Unassembled WGS sequence"/>
</dbReference>
<dbReference type="GO" id="GO:0000110">
    <property type="term" value="C:nucleotide-excision repair factor 1 complex"/>
    <property type="evidence" value="ECO:0007669"/>
    <property type="project" value="TreeGrafter"/>
</dbReference>
<organism evidence="14 15">
    <name type="scientific">Phascolomyces articulosus</name>
    <dbReference type="NCBI Taxonomy" id="60185"/>
    <lineage>
        <taxon>Eukaryota</taxon>
        <taxon>Fungi</taxon>
        <taxon>Fungi incertae sedis</taxon>
        <taxon>Mucoromycota</taxon>
        <taxon>Mucoromycotina</taxon>
        <taxon>Mucoromycetes</taxon>
        <taxon>Mucorales</taxon>
        <taxon>Lichtheimiaceae</taxon>
        <taxon>Phascolomyces</taxon>
    </lineage>
</organism>
<evidence type="ECO:0000313" key="15">
    <source>
        <dbReference type="Proteomes" id="UP001209540"/>
    </source>
</evidence>
<keyword evidence="8" id="KW-0234">DNA repair</keyword>
<dbReference type="Gene3D" id="3.90.530.10">
    <property type="entry name" value="XPA C-terminal domain"/>
    <property type="match status" value="1"/>
</dbReference>
<dbReference type="NCBIfam" id="TIGR00598">
    <property type="entry name" value="rad14"/>
    <property type="match status" value="1"/>
</dbReference>
<dbReference type="PROSITE" id="PS00753">
    <property type="entry name" value="XPA_2"/>
    <property type="match status" value="1"/>
</dbReference>
<dbReference type="GO" id="GO:0003684">
    <property type="term" value="F:damaged DNA binding"/>
    <property type="evidence" value="ECO:0007669"/>
    <property type="project" value="InterPro"/>
</dbReference>
<dbReference type="InterPro" id="IPR009061">
    <property type="entry name" value="DNA-bd_dom_put_sf"/>
</dbReference>
<evidence type="ECO:0000256" key="8">
    <source>
        <dbReference type="ARBA" id="ARBA00023204"/>
    </source>
</evidence>
<dbReference type="PANTHER" id="PTHR10142:SF0">
    <property type="entry name" value="DNA REPAIR PROTEIN COMPLEMENTING XP-A CELLS"/>
    <property type="match status" value="1"/>
</dbReference>
<protein>
    <recommendedName>
        <fullName evidence="10">DNA repair protein RAD14</fullName>
    </recommendedName>
</protein>
<evidence type="ECO:0000256" key="3">
    <source>
        <dbReference type="ARBA" id="ARBA00022723"/>
    </source>
</evidence>
<reference evidence="14" key="1">
    <citation type="journal article" date="2022" name="IScience">
        <title>Evolution of zygomycete secretomes and the origins of terrestrial fungal ecologies.</title>
        <authorList>
            <person name="Chang Y."/>
            <person name="Wang Y."/>
            <person name="Mondo S."/>
            <person name="Ahrendt S."/>
            <person name="Andreopoulos W."/>
            <person name="Barry K."/>
            <person name="Beard J."/>
            <person name="Benny G.L."/>
            <person name="Blankenship S."/>
            <person name="Bonito G."/>
            <person name="Cuomo C."/>
            <person name="Desiro A."/>
            <person name="Gervers K.A."/>
            <person name="Hundley H."/>
            <person name="Kuo A."/>
            <person name="LaButti K."/>
            <person name="Lang B.F."/>
            <person name="Lipzen A."/>
            <person name="O'Donnell K."/>
            <person name="Pangilinan J."/>
            <person name="Reynolds N."/>
            <person name="Sandor L."/>
            <person name="Smith M.E."/>
            <person name="Tsang A."/>
            <person name="Grigoriev I.V."/>
            <person name="Stajich J.E."/>
            <person name="Spatafora J.W."/>
        </authorList>
    </citation>
    <scope>NUCLEOTIDE SEQUENCE</scope>
    <source>
        <strain evidence="14">RSA 2281</strain>
    </source>
</reference>
<dbReference type="GO" id="GO:0000715">
    <property type="term" value="P:nucleotide-excision repair, DNA damage recognition"/>
    <property type="evidence" value="ECO:0007669"/>
    <property type="project" value="TreeGrafter"/>
</dbReference>
<dbReference type="PANTHER" id="PTHR10142">
    <property type="entry name" value="DNA REPAIR PROTEIN COMPLEMENTING XP-A CELLS"/>
    <property type="match status" value="1"/>
</dbReference>
<dbReference type="GO" id="GO:0006284">
    <property type="term" value="P:base-excision repair"/>
    <property type="evidence" value="ECO:0007669"/>
    <property type="project" value="TreeGrafter"/>
</dbReference>
<feature type="chain" id="PRO_5042077832" description="DNA repair protein RAD14" evidence="12">
    <location>
        <begin position="24"/>
        <end position="311"/>
    </location>
</feature>
<keyword evidence="6" id="KW-0862">Zinc</keyword>
<evidence type="ECO:0000313" key="14">
    <source>
        <dbReference type="EMBL" id="KAI9254624.1"/>
    </source>
</evidence>
<evidence type="ECO:0000256" key="1">
    <source>
        <dbReference type="ARBA" id="ARBA00004123"/>
    </source>
</evidence>
<reference evidence="14" key="2">
    <citation type="submission" date="2023-02" db="EMBL/GenBank/DDBJ databases">
        <authorList>
            <consortium name="DOE Joint Genome Institute"/>
            <person name="Mondo S.J."/>
            <person name="Chang Y."/>
            <person name="Wang Y."/>
            <person name="Ahrendt S."/>
            <person name="Andreopoulos W."/>
            <person name="Barry K."/>
            <person name="Beard J."/>
            <person name="Benny G.L."/>
            <person name="Blankenship S."/>
            <person name="Bonito G."/>
            <person name="Cuomo C."/>
            <person name="Desiro A."/>
            <person name="Gervers K.A."/>
            <person name="Hundley H."/>
            <person name="Kuo A."/>
            <person name="LaButti K."/>
            <person name="Lang B.F."/>
            <person name="Lipzen A."/>
            <person name="O'Donnell K."/>
            <person name="Pangilinan J."/>
            <person name="Reynolds N."/>
            <person name="Sandor L."/>
            <person name="Smith M.W."/>
            <person name="Tsang A."/>
            <person name="Grigoriev I.V."/>
            <person name="Stajich J.E."/>
            <person name="Spatafora J.W."/>
        </authorList>
    </citation>
    <scope>NUCLEOTIDE SEQUENCE</scope>
    <source>
        <strain evidence="14">RSA 2281</strain>
    </source>
</reference>
<dbReference type="CDD" id="cd21077">
    <property type="entry name" value="DBD_Rad14"/>
    <property type="match status" value="1"/>
</dbReference>
<feature type="signal peptide" evidence="12">
    <location>
        <begin position="1"/>
        <end position="23"/>
    </location>
</feature>
<dbReference type="GO" id="GO:0070914">
    <property type="term" value="P:UV-damage excision repair"/>
    <property type="evidence" value="ECO:0007669"/>
    <property type="project" value="TreeGrafter"/>
</dbReference>
<sequence length="311" mass="36509">MLPKKKTTFFLLFFLLILQIKYKYDMATLNNNNNGSLTSEQKKRIEENKAKALEKLKSKRKNDDVSNSSNSSNDQQKPLPKRARWTKYYEYDLSTMVDSKGGFLVEETKEDKLIQERKDQATKLSPFLPISADPSENPKCRDCGTMDIDPIFFQVFKLSVCAGCKEKFPERYSLITKTEAKEDYLLTDPELRDTDLLPHWSKPNPRKSTWNNMMLYVREMVEEYAFKKWGSEEGLDAEYERREAQKKDKKDKKFKEKLADLRRRTMTSTWERKRQQGPHKHVFGSPEEDPETGQTIETCQECGLTVESEEF</sequence>
<dbReference type="InterPro" id="IPR037129">
    <property type="entry name" value="XPA_sf"/>
</dbReference>
<feature type="region of interest" description="Disordered" evidence="11">
    <location>
        <begin position="239"/>
        <end position="296"/>
    </location>
</feature>
<comment type="subcellular location">
    <subcellularLocation>
        <location evidence="1">Nucleus</location>
    </subcellularLocation>
</comment>
<evidence type="ECO:0000256" key="4">
    <source>
        <dbReference type="ARBA" id="ARBA00022763"/>
    </source>
</evidence>
<feature type="domain" description="XPA C-terminal" evidence="13">
    <location>
        <begin position="171"/>
        <end position="219"/>
    </location>
</feature>
<dbReference type="GO" id="GO:1901255">
    <property type="term" value="P:nucleotide-excision repair involved in interstrand cross-link repair"/>
    <property type="evidence" value="ECO:0007669"/>
    <property type="project" value="TreeGrafter"/>
</dbReference>
<comment type="caution">
    <text evidence="14">The sequence shown here is derived from an EMBL/GenBank/DDBJ whole genome shotgun (WGS) entry which is preliminary data.</text>
</comment>
<keyword evidence="7" id="KW-0238">DNA-binding</keyword>
<keyword evidence="15" id="KW-1185">Reference proteome</keyword>
<evidence type="ECO:0000256" key="9">
    <source>
        <dbReference type="ARBA" id="ARBA00023242"/>
    </source>
</evidence>
<dbReference type="Pfam" id="PF05181">
    <property type="entry name" value="XPA_C"/>
    <property type="match status" value="1"/>
</dbReference>
<dbReference type="GO" id="GO:0008270">
    <property type="term" value="F:zinc ion binding"/>
    <property type="evidence" value="ECO:0007669"/>
    <property type="project" value="UniProtKB-KW"/>
</dbReference>
<keyword evidence="4" id="KW-0227">DNA damage</keyword>
<feature type="compositionally biased region" description="Basic and acidic residues" evidence="11">
    <location>
        <begin position="54"/>
        <end position="64"/>
    </location>
</feature>
<keyword evidence="3" id="KW-0479">Metal-binding</keyword>
<evidence type="ECO:0000256" key="6">
    <source>
        <dbReference type="ARBA" id="ARBA00022833"/>
    </source>
</evidence>
<evidence type="ECO:0000256" key="12">
    <source>
        <dbReference type="SAM" id="SignalP"/>
    </source>
</evidence>
<feature type="region of interest" description="Disordered" evidence="11">
    <location>
        <begin position="54"/>
        <end position="81"/>
    </location>
</feature>
<dbReference type="SUPFAM" id="SSF46955">
    <property type="entry name" value="Putative DNA-binding domain"/>
    <property type="match status" value="1"/>
</dbReference>
<evidence type="ECO:0000256" key="10">
    <source>
        <dbReference type="ARBA" id="ARBA00072989"/>
    </source>
</evidence>
<keyword evidence="9" id="KW-0539">Nucleus</keyword>
<comment type="similarity">
    <text evidence="2">Belongs to the XPA family.</text>
</comment>
<keyword evidence="12" id="KW-0732">Signal</keyword>
<evidence type="ECO:0000259" key="13">
    <source>
        <dbReference type="Pfam" id="PF05181"/>
    </source>
</evidence>
<name>A0AAD5K516_9FUNG</name>
<feature type="compositionally biased region" description="Low complexity" evidence="11">
    <location>
        <begin position="65"/>
        <end position="74"/>
    </location>
</feature>
<evidence type="ECO:0000256" key="11">
    <source>
        <dbReference type="SAM" id="MobiDB-lite"/>
    </source>
</evidence>
<gene>
    <name evidence="14" type="ORF">BDA99DRAFT_162147</name>
</gene>
<dbReference type="FunFam" id="3.90.530.10:FF:000003">
    <property type="entry name" value="Dna repair rad14 protein"/>
    <property type="match status" value="1"/>
</dbReference>
<dbReference type="InterPro" id="IPR000465">
    <property type="entry name" value="XPA/RAD14"/>
</dbReference>
<proteinExistence type="inferred from homology"/>
<keyword evidence="5" id="KW-0863">Zinc-finger</keyword>
<evidence type="ECO:0000256" key="2">
    <source>
        <dbReference type="ARBA" id="ARBA00005548"/>
    </source>
</evidence>